<keyword evidence="3" id="KW-1185">Reference proteome</keyword>
<comment type="caution">
    <text evidence="2">The sequence shown here is derived from an EMBL/GenBank/DDBJ whole genome shotgun (WGS) entry which is preliminary data.</text>
</comment>
<protein>
    <submittedName>
        <fullName evidence="2">Uncharacterized protein</fullName>
    </submittedName>
</protein>
<name>A0A9P6E404_9AGAR</name>
<evidence type="ECO:0000313" key="3">
    <source>
        <dbReference type="Proteomes" id="UP000807306"/>
    </source>
</evidence>
<evidence type="ECO:0000313" key="2">
    <source>
        <dbReference type="EMBL" id="KAF9522039.1"/>
    </source>
</evidence>
<dbReference type="AlphaFoldDB" id="A0A9P6E404"/>
<feature type="region of interest" description="Disordered" evidence="1">
    <location>
        <begin position="1"/>
        <end position="68"/>
    </location>
</feature>
<dbReference type="Proteomes" id="UP000807306">
    <property type="component" value="Unassembled WGS sequence"/>
</dbReference>
<organism evidence="2 3">
    <name type="scientific">Crepidotus variabilis</name>
    <dbReference type="NCBI Taxonomy" id="179855"/>
    <lineage>
        <taxon>Eukaryota</taxon>
        <taxon>Fungi</taxon>
        <taxon>Dikarya</taxon>
        <taxon>Basidiomycota</taxon>
        <taxon>Agaricomycotina</taxon>
        <taxon>Agaricomycetes</taxon>
        <taxon>Agaricomycetidae</taxon>
        <taxon>Agaricales</taxon>
        <taxon>Agaricineae</taxon>
        <taxon>Crepidotaceae</taxon>
        <taxon>Crepidotus</taxon>
    </lineage>
</organism>
<gene>
    <name evidence="2" type="ORF">CPB83DRAFT_899989</name>
</gene>
<feature type="compositionally biased region" description="Low complexity" evidence="1">
    <location>
        <begin position="53"/>
        <end position="63"/>
    </location>
</feature>
<dbReference type="EMBL" id="MU157964">
    <property type="protein sequence ID" value="KAF9522039.1"/>
    <property type="molecule type" value="Genomic_DNA"/>
</dbReference>
<accession>A0A9P6E404</accession>
<feature type="compositionally biased region" description="Polar residues" evidence="1">
    <location>
        <begin position="10"/>
        <end position="19"/>
    </location>
</feature>
<evidence type="ECO:0000256" key="1">
    <source>
        <dbReference type="SAM" id="MobiDB-lite"/>
    </source>
</evidence>
<proteinExistence type="predicted"/>
<feature type="compositionally biased region" description="Polar residues" evidence="1">
    <location>
        <begin position="36"/>
        <end position="47"/>
    </location>
</feature>
<sequence length="247" mass="27048">MDIRPHAHLTINTPTISNNHSKDELNSASVPLGDVTSATNNTPLTTGSKRKATNTPNTPNTAQKTKKAQILTATNASTPVVSTPITTSAIVGVGPTLAPVAALVPINPTVAAIERVLTKTKPRANRALDVWHFLLPLTTNTREGYKLLLQHRQDKEKEVPFLTFKPAAPYVGCRLCLAEVWSPPFQNGEGITSTARRHLEAVHTEMYTGIVNKLNLRPQSKTLGVNKWSFSLEHWIELLVDRMVVDD</sequence>
<reference evidence="2" key="1">
    <citation type="submission" date="2020-11" db="EMBL/GenBank/DDBJ databases">
        <authorList>
            <consortium name="DOE Joint Genome Institute"/>
            <person name="Ahrendt S."/>
            <person name="Riley R."/>
            <person name="Andreopoulos W."/>
            <person name="Labutti K."/>
            <person name="Pangilinan J."/>
            <person name="Ruiz-Duenas F.J."/>
            <person name="Barrasa J.M."/>
            <person name="Sanchez-Garcia M."/>
            <person name="Camarero S."/>
            <person name="Miyauchi S."/>
            <person name="Serrano A."/>
            <person name="Linde D."/>
            <person name="Babiker R."/>
            <person name="Drula E."/>
            <person name="Ayuso-Fernandez I."/>
            <person name="Pacheco R."/>
            <person name="Padilla G."/>
            <person name="Ferreira P."/>
            <person name="Barriuso J."/>
            <person name="Kellner H."/>
            <person name="Castanera R."/>
            <person name="Alfaro M."/>
            <person name="Ramirez L."/>
            <person name="Pisabarro A.G."/>
            <person name="Kuo A."/>
            <person name="Tritt A."/>
            <person name="Lipzen A."/>
            <person name="He G."/>
            <person name="Yan M."/>
            <person name="Ng V."/>
            <person name="Cullen D."/>
            <person name="Martin F."/>
            <person name="Rosso M.-N."/>
            <person name="Henrissat B."/>
            <person name="Hibbett D."/>
            <person name="Martinez A.T."/>
            <person name="Grigoriev I.V."/>
        </authorList>
    </citation>
    <scope>NUCLEOTIDE SEQUENCE</scope>
    <source>
        <strain evidence="2">CBS 506.95</strain>
    </source>
</reference>